<evidence type="ECO:0000256" key="1">
    <source>
        <dbReference type="ARBA" id="ARBA00004496"/>
    </source>
</evidence>
<dbReference type="GO" id="GO:0008236">
    <property type="term" value="F:serine-type peptidase activity"/>
    <property type="evidence" value="ECO:0007669"/>
    <property type="project" value="UniProtKB-KW"/>
</dbReference>
<dbReference type="InterPro" id="IPR029045">
    <property type="entry name" value="ClpP/crotonase-like_dom_sf"/>
</dbReference>
<dbReference type="Proteomes" id="UP000037460">
    <property type="component" value="Unassembled WGS sequence"/>
</dbReference>
<evidence type="ECO:0000256" key="5">
    <source>
        <dbReference type="ARBA" id="ARBA00022801"/>
    </source>
</evidence>
<gene>
    <name evidence="8" type="ORF">Ctob_014950</name>
</gene>
<dbReference type="GO" id="GO:0006508">
    <property type="term" value="P:proteolysis"/>
    <property type="evidence" value="ECO:0007669"/>
    <property type="project" value="UniProtKB-KW"/>
</dbReference>
<dbReference type="CDD" id="cd07562">
    <property type="entry name" value="Peptidase_S41_TRI"/>
    <property type="match status" value="1"/>
</dbReference>
<dbReference type="GO" id="GO:0005737">
    <property type="term" value="C:cytoplasm"/>
    <property type="evidence" value="ECO:0007669"/>
    <property type="project" value="UniProtKB-SubCell"/>
</dbReference>
<organism evidence="8 9">
    <name type="scientific">Chrysochromulina tobinii</name>
    <dbReference type="NCBI Taxonomy" id="1460289"/>
    <lineage>
        <taxon>Eukaryota</taxon>
        <taxon>Haptista</taxon>
        <taxon>Haptophyta</taxon>
        <taxon>Prymnesiophyceae</taxon>
        <taxon>Prymnesiales</taxon>
        <taxon>Chrysochromulinaceae</taxon>
        <taxon>Chrysochromulina</taxon>
    </lineage>
</organism>
<keyword evidence="5" id="KW-0378">Hydrolase</keyword>
<evidence type="ECO:0000256" key="4">
    <source>
        <dbReference type="ARBA" id="ARBA00022670"/>
    </source>
</evidence>
<evidence type="ECO:0000256" key="6">
    <source>
        <dbReference type="ARBA" id="ARBA00022825"/>
    </source>
</evidence>
<dbReference type="AlphaFoldDB" id="A0A0M0LS12"/>
<keyword evidence="9" id="KW-1185">Reference proteome</keyword>
<comment type="subcellular location">
    <subcellularLocation>
        <location evidence="1">Cytoplasm</location>
    </subcellularLocation>
</comment>
<dbReference type="PANTHER" id="PTHR43253">
    <property type="entry name" value="TRICORN PROTEASE HOMOLOG 2-RELATED"/>
    <property type="match status" value="1"/>
</dbReference>
<dbReference type="PANTHER" id="PTHR43253:SF1">
    <property type="entry name" value="TRICORN PROTEASE HOMOLOG 2-RELATED"/>
    <property type="match status" value="1"/>
</dbReference>
<dbReference type="InterPro" id="IPR012393">
    <property type="entry name" value="Tricorn_protease"/>
</dbReference>
<sequence length="758" mass="81113">MPPRLTYLGERCEVAGWTADGSRILFRTSADQPMQHLTQLWSVALPALSSKPWPAGASGQSGRPAPLGVGVSHHLLNLSDGSYLVGRYTVDPAHTQWKGYRGGAGGHLWHGRRGGEFARVPLPADWNHTCHEKLGVRELSADASGSGVLVYMRGGELHLLALEPAAASVRPPVAPQPLPLLKGHSLLLALRGKLFGLAGLWEGPAVQCAAVMEMAARGAGGTGERTGERVVEVTSGVTRDTSPSFDPQAQYLAFLSTRSLRPSEDEVFWQLEKLACLWDNQLLYTRLKPSDAGGDGGVGGSGLRGDDGVGGADEETGAMMRCALSTCKEVRLVDNVLDFELSLDLATMALLTDEEGLLRVRVYEAGAKPAEEDDDELEVDFEQPGERSGLVDVEGRVCLTVDPRREWQQMFYEAWTAAVRHAHPSITAGLAPRAILGTYEPLLARVASYDELLDVLQEMCGELGASHAYVSAPECDGDDEDEGRQGSLGCTTEWDASLQGWRIISMVRGDPYDESQAGPLTRAAVGAKVGYVHVPDMEESGYAHFSRQFLAECHHARRVLLIDLRGNVGGVTSDVLVAKLTQRRVAIEQPPHGRPDSIPCHATPARLIVLVDENTCSDGELLGAELAAVAGALLVGSPSWGGVIGMGETELVDGTTVSHPSYAVRMDSGAALENRGLRPTVHVEAAPHDAMRGRDALLEAAIAQANELVAASERADAERGAVAGTDAEWTPIVRPHLHWSLTMLLPTREATPIRVASP</sequence>
<accession>A0A0M0LS12</accession>
<proteinExistence type="inferred from homology"/>
<dbReference type="Gene3D" id="3.90.226.10">
    <property type="entry name" value="2-enoyl-CoA Hydratase, Chain A, domain 1"/>
    <property type="match status" value="1"/>
</dbReference>
<feature type="domain" description="Tail specific protease" evidence="7">
    <location>
        <begin position="499"/>
        <end position="684"/>
    </location>
</feature>
<protein>
    <submittedName>
        <fullName evidence="8">Peptidase s41</fullName>
    </submittedName>
</protein>
<name>A0A0M0LS12_9EUKA</name>
<dbReference type="Gene3D" id="3.30.750.44">
    <property type="match status" value="1"/>
</dbReference>
<dbReference type="Pfam" id="PF14684">
    <property type="entry name" value="Tricorn_C1"/>
    <property type="match status" value="1"/>
</dbReference>
<dbReference type="OrthoDB" id="43744at2759"/>
<keyword evidence="3" id="KW-0963">Cytoplasm</keyword>
<dbReference type="SUPFAM" id="SSF52096">
    <property type="entry name" value="ClpP/crotonase"/>
    <property type="match status" value="1"/>
</dbReference>
<keyword evidence="6" id="KW-0720">Serine protease</keyword>
<dbReference type="Gene3D" id="2.130.10.10">
    <property type="entry name" value="YVTN repeat-like/Quinoprotein amine dehydrogenase"/>
    <property type="match status" value="1"/>
</dbReference>
<dbReference type="EMBL" id="JWZX01000111">
    <property type="protein sequence ID" value="KOO53692.1"/>
    <property type="molecule type" value="Genomic_DNA"/>
</dbReference>
<comment type="caution">
    <text evidence="8">The sequence shown here is derived from an EMBL/GenBank/DDBJ whole genome shotgun (WGS) entry which is preliminary data.</text>
</comment>
<dbReference type="InterPro" id="IPR015943">
    <property type="entry name" value="WD40/YVTN_repeat-like_dom_sf"/>
</dbReference>
<keyword evidence="4" id="KW-0645">Protease</keyword>
<dbReference type="Pfam" id="PF03572">
    <property type="entry name" value="Peptidase_S41"/>
    <property type="match status" value="1"/>
</dbReference>
<dbReference type="SMART" id="SM00245">
    <property type="entry name" value="TSPc"/>
    <property type="match status" value="1"/>
</dbReference>
<dbReference type="Gene3D" id="2.120.10.60">
    <property type="entry name" value="Tricorn protease N-terminal domain"/>
    <property type="match status" value="1"/>
</dbReference>
<dbReference type="InterPro" id="IPR005151">
    <property type="entry name" value="Tail-specific_protease"/>
</dbReference>
<evidence type="ECO:0000313" key="8">
    <source>
        <dbReference type="EMBL" id="KOO53692.1"/>
    </source>
</evidence>
<evidence type="ECO:0000259" key="7">
    <source>
        <dbReference type="SMART" id="SM00245"/>
    </source>
</evidence>
<evidence type="ECO:0000256" key="2">
    <source>
        <dbReference type="ARBA" id="ARBA00008524"/>
    </source>
</evidence>
<evidence type="ECO:0000313" key="9">
    <source>
        <dbReference type="Proteomes" id="UP000037460"/>
    </source>
</evidence>
<dbReference type="InterPro" id="IPR028204">
    <property type="entry name" value="Tricorn_C1"/>
</dbReference>
<evidence type="ECO:0000256" key="3">
    <source>
        <dbReference type="ARBA" id="ARBA00022490"/>
    </source>
</evidence>
<reference evidence="9" key="1">
    <citation type="journal article" date="2015" name="PLoS Genet.">
        <title>Genome Sequence and Transcriptome Analyses of Chrysochromulina tobin: Metabolic Tools for Enhanced Algal Fitness in the Prominent Order Prymnesiales (Haptophyceae).</title>
        <authorList>
            <person name="Hovde B.T."/>
            <person name="Deodato C.R."/>
            <person name="Hunsperger H.M."/>
            <person name="Ryken S.A."/>
            <person name="Yost W."/>
            <person name="Jha R.K."/>
            <person name="Patterson J."/>
            <person name="Monnat R.J. Jr."/>
            <person name="Barlow S.B."/>
            <person name="Starkenburg S.R."/>
            <person name="Cattolico R.A."/>
        </authorList>
    </citation>
    <scope>NUCLEOTIDE SEQUENCE</scope>
    <source>
        <strain evidence="9">CCMP291</strain>
    </source>
</reference>
<comment type="similarity">
    <text evidence="2">Belongs to the peptidase S41B family.</text>
</comment>